<evidence type="ECO:0000313" key="1">
    <source>
        <dbReference type="EMBL" id="NIJ56614.1"/>
    </source>
</evidence>
<gene>
    <name evidence="1" type="ORF">FHS82_000427</name>
</gene>
<keyword evidence="2" id="KW-1185">Reference proteome</keyword>
<accession>A0ABX0UUH8</accession>
<evidence type="ECO:0000313" key="2">
    <source>
        <dbReference type="Proteomes" id="UP001429580"/>
    </source>
</evidence>
<dbReference type="SUPFAM" id="SSF53850">
    <property type="entry name" value="Periplasmic binding protein-like II"/>
    <property type="match status" value="1"/>
</dbReference>
<dbReference type="Gene3D" id="3.40.190.10">
    <property type="entry name" value="Periplasmic binding protein-like II"/>
    <property type="match status" value="1"/>
</dbReference>
<comment type="caution">
    <text evidence="1">The sequence shown here is derived from an EMBL/GenBank/DDBJ whole genome shotgun (WGS) entry which is preliminary data.</text>
</comment>
<dbReference type="GO" id="GO:0018796">
    <property type="term" value="F:4,5-dihydroxyphthalate decarboxylase activity"/>
    <property type="evidence" value="ECO:0007669"/>
    <property type="project" value="UniProtKB-EC"/>
</dbReference>
<proteinExistence type="predicted"/>
<dbReference type="EMBL" id="JAASQI010000001">
    <property type="protein sequence ID" value="NIJ56614.1"/>
    <property type="molecule type" value="Genomic_DNA"/>
</dbReference>
<name>A0ABX0UUH8_9HYPH</name>
<organism evidence="1 2">
    <name type="scientific">Pseudochelatococcus lubricantis</name>
    <dbReference type="NCBI Taxonomy" id="1538102"/>
    <lineage>
        <taxon>Bacteria</taxon>
        <taxon>Pseudomonadati</taxon>
        <taxon>Pseudomonadota</taxon>
        <taxon>Alphaproteobacteria</taxon>
        <taxon>Hyphomicrobiales</taxon>
        <taxon>Chelatococcaceae</taxon>
        <taxon>Pseudochelatococcus</taxon>
    </lineage>
</organism>
<dbReference type="EC" id="4.1.1.55" evidence="1"/>
<reference evidence="1 2" key="1">
    <citation type="submission" date="2020-03" db="EMBL/GenBank/DDBJ databases">
        <title>Genomic Encyclopedia of Type Strains, Phase IV (KMG-IV): sequencing the most valuable type-strain genomes for metagenomic binning, comparative biology and taxonomic classification.</title>
        <authorList>
            <person name="Goeker M."/>
        </authorList>
    </citation>
    <scope>NUCLEOTIDE SEQUENCE [LARGE SCALE GENOMIC DNA]</scope>
    <source>
        <strain evidence="1 2">DSM 103870</strain>
    </source>
</reference>
<dbReference type="RefSeq" id="WP_166948226.1">
    <property type="nucleotide sequence ID" value="NZ_JAASQI010000001.1"/>
</dbReference>
<dbReference type="Proteomes" id="UP001429580">
    <property type="component" value="Unassembled WGS sequence"/>
</dbReference>
<keyword evidence="1" id="KW-0456">Lyase</keyword>
<protein>
    <submittedName>
        <fullName evidence="1">4,5-dihydroxyphthalate decarboxylase</fullName>
        <ecNumber evidence="1">4.1.1.55</ecNumber>
    </submittedName>
</protein>
<sequence length="326" mass="36390">MTLPLTIACGEYDRTRALFEGSVAIEGCAANFIPLAPEEIFYRAFTGGEFDVAELSLSTYLIQTARGECEYIGIPAFVSRSFRHSAFYVRSDRVGSPSDLVQARVGVPEYQVTAAVWARGILEDEYGVKPRDINWVTGGVEDLGRHEKVPIELPPEIRVETAPRPLAQMLADGEIDAILAPRAPSCFTNRVPNVTRLFEDYRAVEADYFRKTGIFPIMHLIGVRKSAVGVNPWLPGSLLKAFEHARRASLPTLSDATALHVSLPWLIAEAEWTRSVMGPEPWPYGVEANRRTIDVLLRYHFDQGLSCRLLTVDDIFAEGTHDHFRI</sequence>